<reference evidence="1" key="1">
    <citation type="submission" date="2023-10" db="EMBL/GenBank/DDBJ databases">
        <title>Genome assembly of Pristionchus species.</title>
        <authorList>
            <person name="Yoshida K."/>
            <person name="Sommer R.J."/>
        </authorList>
    </citation>
    <scope>NUCLEOTIDE SEQUENCE</scope>
    <source>
        <strain evidence="1">RS0144</strain>
    </source>
</reference>
<keyword evidence="2" id="KW-1185">Reference proteome</keyword>
<dbReference type="Proteomes" id="UP001432027">
    <property type="component" value="Unassembled WGS sequence"/>
</dbReference>
<protein>
    <submittedName>
        <fullName evidence="1">Uncharacterized protein</fullName>
    </submittedName>
</protein>
<dbReference type="EMBL" id="BTSX01000003">
    <property type="protein sequence ID" value="GMS90730.1"/>
    <property type="molecule type" value="Genomic_DNA"/>
</dbReference>
<feature type="non-terminal residue" evidence="1">
    <location>
        <position position="1"/>
    </location>
</feature>
<comment type="caution">
    <text evidence="1">The sequence shown here is derived from an EMBL/GenBank/DDBJ whole genome shotgun (WGS) entry which is preliminary data.</text>
</comment>
<sequence length="74" mass="8097">HPDVVTDQAAETSTHFRDALKVHRERHVDTVGERDQHGHIVVGCEGGQSSAVGPTTIHQDLATDRLALIHPLME</sequence>
<gene>
    <name evidence="1" type="ORF">PENTCL1PPCAC_12905</name>
</gene>
<organism evidence="1 2">
    <name type="scientific">Pristionchus entomophagus</name>
    <dbReference type="NCBI Taxonomy" id="358040"/>
    <lineage>
        <taxon>Eukaryota</taxon>
        <taxon>Metazoa</taxon>
        <taxon>Ecdysozoa</taxon>
        <taxon>Nematoda</taxon>
        <taxon>Chromadorea</taxon>
        <taxon>Rhabditida</taxon>
        <taxon>Rhabditina</taxon>
        <taxon>Diplogasteromorpha</taxon>
        <taxon>Diplogasteroidea</taxon>
        <taxon>Neodiplogasteridae</taxon>
        <taxon>Pristionchus</taxon>
    </lineage>
</organism>
<proteinExistence type="predicted"/>
<name>A0AAV5T6I6_9BILA</name>
<evidence type="ECO:0000313" key="2">
    <source>
        <dbReference type="Proteomes" id="UP001432027"/>
    </source>
</evidence>
<dbReference type="AlphaFoldDB" id="A0AAV5T6I6"/>
<evidence type="ECO:0000313" key="1">
    <source>
        <dbReference type="EMBL" id="GMS90730.1"/>
    </source>
</evidence>
<accession>A0AAV5T6I6</accession>